<protein>
    <submittedName>
        <fullName evidence="2">Uncharacterized protein</fullName>
    </submittedName>
</protein>
<feature type="compositionally biased region" description="Polar residues" evidence="1">
    <location>
        <begin position="42"/>
        <end position="68"/>
    </location>
</feature>
<sequence length="164" mass="18394">MVLPEFASITSYYFKEARFPPQGRNESLPPFLHHQLEHSLRRSQGYQQDKPNNAATSSFLTQTPSGQGDKTLMQGSTWSLSTSLGGPICRRTKSKGRVGIQQVRFEILVVGFLSLIIPPRRSYVKRNMSEEQQAPPALIDPLAGHITHPEFRVVFQVLAQTMTA</sequence>
<keyword evidence="3" id="KW-1185">Reference proteome</keyword>
<evidence type="ECO:0000256" key="1">
    <source>
        <dbReference type="SAM" id="MobiDB-lite"/>
    </source>
</evidence>
<dbReference type="AlphaFoldDB" id="A0AAF0UI57"/>
<organism evidence="2 3">
    <name type="scientific">Solanum verrucosum</name>
    <dbReference type="NCBI Taxonomy" id="315347"/>
    <lineage>
        <taxon>Eukaryota</taxon>
        <taxon>Viridiplantae</taxon>
        <taxon>Streptophyta</taxon>
        <taxon>Embryophyta</taxon>
        <taxon>Tracheophyta</taxon>
        <taxon>Spermatophyta</taxon>
        <taxon>Magnoliopsida</taxon>
        <taxon>eudicotyledons</taxon>
        <taxon>Gunneridae</taxon>
        <taxon>Pentapetalae</taxon>
        <taxon>asterids</taxon>
        <taxon>lamiids</taxon>
        <taxon>Solanales</taxon>
        <taxon>Solanaceae</taxon>
        <taxon>Solanoideae</taxon>
        <taxon>Solaneae</taxon>
        <taxon>Solanum</taxon>
    </lineage>
</organism>
<gene>
    <name evidence="2" type="ORF">MTR67_040180</name>
</gene>
<accession>A0AAF0UI57</accession>
<proteinExistence type="predicted"/>
<reference evidence="2" key="1">
    <citation type="submission" date="2023-08" db="EMBL/GenBank/DDBJ databases">
        <title>A de novo genome assembly of Solanum verrucosum Schlechtendal, a Mexican diploid species geographically isolated from the other diploid A-genome species in potato relatives.</title>
        <authorList>
            <person name="Hosaka K."/>
        </authorList>
    </citation>
    <scope>NUCLEOTIDE SEQUENCE</scope>
    <source>
        <tissue evidence="2">Young leaves</tissue>
    </source>
</reference>
<evidence type="ECO:0000313" key="2">
    <source>
        <dbReference type="EMBL" id="WMV46795.1"/>
    </source>
</evidence>
<evidence type="ECO:0000313" key="3">
    <source>
        <dbReference type="Proteomes" id="UP001234989"/>
    </source>
</evidence>
<dbReference type="Proteomes" id="UP001234989">
    <property type="component" value="Chromosome 9"/>
</dbReference>
<feature type="region of interest" description="Disordered" evidence="1">
    <location>
        <begin position="39"/>
        <end position="74"/>
    </location>
</feature>
<dbReference type="EMBL" id="CP133620">
    <property type="protein sequence ID" value="WMV46795.1"/>
    <property type="molecule type" value="Genomic_DNA"/>
</dbReference>
<name>A0AAF0UI57_SOLVR</name>